<dbReference type="InterPro" id="IPR021354">
    <property type="entry name" value="DUF2975"/>
</dbReference>
<dbReference type="Pfam" id="PF11188">
    <property type="entry name" value="DUF2975"/>
    <property type="match status" value="1"/>
</dbReference>
<feature type="transmembrane region" description="Helical" evidence="1">
    <location>
        <begin position="12"/>
        <end position="32"/>
    </location>
</feature>
<sequence>MMRINSVRFLRLTIYVIGLFILLLSIFWLPYVSNDLAVNNPEYAYLRFPLLFGIYLTVIPFLIALKQGLNLLKQIDKLKAFSEAAVNAINMIKYCALVIMIIYLVGIIFLLIQSALHPGIALIGLMIIFASVIIFTFAAVLQNLLNNALTIKSENDLTI</sequence>
<dbReference type="EMBL" id="FOES01000001">
    <property type="protein sequence ID" value="SEP55754.1"/>
    <property type="molecule type" value="Genomic_DNA"/>
</dbReference>
<protein>
    <recommendedName>
        <fullName evidence="4">DUF2975 domain-containing protein</fullName>
    </recommendedName>
</protein>
<evidence type="ECO:0000313" key="3">
    <source>
        <dbReference type="Proteomes" id="UP000199427"/>
    </source>
</evidence>
<evidence type="ECO:0000256" key="1">
    <source>
        <dbReference type="SAM" id="Phobius"/>
    </source>
</evidence>
<keyword evidence="1" id="KW-1133">Transmembrane helix</keyword>
<feature type="transmembrane region" description="Helical" evidence="1">
    <location>
        <begin position="119"/>
        <end position="141"/>
    </location>
</feature>
<dbReference type="STRING" id="571933.SAMN05216362_10175"/>
<feature type="transmembrane region" description="Helical" evidence="1">
    <location>
        <begin position="44"/>
        <end position="65"/>
    </location>
</feature>
<proteinExistence type="predicted"/>
<reference evidence="2 3" key="1">
    <citation type="submission" date="2016-10" db="EMBL/GenBank/DDBJ databases">
        <authorList>
            <person name="de Groot N.N."/>
        </authorList>
    </citation>
    <scope>NUCLEOTIDE SEQUENCE [LARGE SCALE GENOMIC DNA]</scope>
    <source>
        <strain evidence="2 3">DSM 21633</strain>
    </source>
</reference>
<keyword evidence="1" id="KW-0472">Membrane</keyword>
<name>A0A1H8YU58_9BACI</name>
<evidence type="ECO:0000313" key="2">
    <source>
        <dbReference type="EMBL" id="SEP55754.1"/>
    </source>
</evidence>
<organism evidence="2 3">
    <name type="scientific">Piscibacillus halophilus</name>
    <dbReference type="NCBI Taxonomy" id="571933"/>
    <lineage>
        <taxon>Bacteria</taxon>
        <taxon>Bacillati</taxon>
        <taxon>Bacillota</taxon>
        <taxon>Bacilli</taxon>
        <taxon>Bacillales</taxon>
        <taxon>Bacillaceae</taxon>
        <taxon>Piscibacillus</taxon>
    </lineage>
</organism>
<keyword evidence="1" id="KW-0812">Transmembrane</keyword>
<accession>A0A1H8YU58</accession>
<evidence type="ECO:0008006" key="4">
    <source>
        <dbReference type="Google" id="ProtNLM"/>
    </source>
</evidence>
<gene>
    <name evidence="2" type="ORF">SAMN05216362_10175</name>
</gene>
<dbReference type="Proteomes" id="UP000199427">
    <property type="component" value="Unassembled WGS sequence"/>
</dbReference>
<dbReference type="AlphaFoldDB" id="A0A1H8YU58"/>
<keyword evidence="3" id="KW-1185">Reference proteome</keyword>
<feature type="transmembrane region" description="Helical" evidence="1">
    <location>
        <begin position="94"/>
        <end position="113"/>
    </location>
</feature>